<name>A0AAV2M0C2_KNICA</name>
<gene>
    <name evidence="1" type="ORF">KC01_LOCUS33900</name>
</gene>
<evidence type="ECO:0000313" key="1">
    <source>
        <dbReference type="EMBL" id="CAL1606782.1"/>
    </source>
</evidence>
<proteinExistence type="predicted"/>
<sequence>MACPSQEQEAPEEKGSSVSVCACAERLFDVSQIQTQPAFYHTCVGRIQMARQDRTNVTLIMRQQGLYGRRRLAIGSSQVTAWLPWEQAMKEKAQLLLSGSEQ</sequence>
<keyword evidence="2" id="KW-1185">Reference proteome</keyword>
<dbReference type="AlphaFoldDB" id="A0AAV2M0C2"/>
<accession>A0AAV2M0C2</accession>
<protein>
    <submittedName>
        <fullName evidence="1">Uncharacterized protein</fullName>
    </submittedName>
</protein>
<evidence type="ECO:0000313" key="2">
    <source>
        <dbReference type="Proteomes" id="UP001497482"/>
    </source>
</evidence>
<reference evidence="1 2" key="1">
    <citation type="submission" date="2024-04" db="EMBL/GenBank/DDBJ databases">
        <authorList>
            <person name="Waldvogel A.-M."/>
            <person name="Schoenle A."/>
        </authorList>
    </citation>
    <scope>NUCLEOTIDE SEQUENCE [LARGE SCALE GENOMIC DNA]</scope>
</reference>
<dbReference type="Proteomes" id="UP001497482">
    <property type="component" value="Chromosome 5"/>
</dbReference>
<organism evidence="1 2">
    <name type="scientific">Knipowitschia caucasica</name>
    <name type="common">Caucasian dwarf goby</name>
    <name type="synonym">Pomatoschistus caucasicus</name>
    <dbReference type="NCBI Taxonomy" id="637954"/>
    <lineage>
        <taxon>Eukaryota</taxon>
        <taxon>Metazoa</taxon>
        <taxon>Chordata</taxon>
        <taxon>Craniata</taxon>
        <taxon>Vertebrata</taxon>
        <taxon>Euteleostomi</taxon>
        <taxon>Actinopterygii</taxon>
        <taxon>Neopterygii</taxon>
        <taxon>Teleostei</taxon>
        <taxon>Neoteleostei</taxon>
        <taxon>Acanthomorphata</taxon>
        <taxon>Gobiaria</taxon>
        <taxon>Gobiiformes</taxon>
        <taxon>Gobioidei</taxon>
        <taxon>Gobiidae</taxon>
        <taxon>Gobiinae</taxon>
        <taxon>Knipowitschia</taxon>
    </lineage>
</organism>
<dbReference type="EMBL" id="OZ035827">
    <property type="protein sequence ID" value="CAL1606782.1"/>
    <property type="molecule type" value="Genomic_DNA"/>
</dbReference>